<dbReference type="RefSeq" id="WP_223403143.1">
    <property type="nucleotide sequence ID" value="NZ_JAGSHT010000003.1"/>
</dbReference>
<evidence type="ECO:0000313" key="6">
    <source>
        <dbReference type="EMBL" id="MBZ2195340.1"/>
    </source>
</evidence>
<dbReference type="Proteomes" id="UP000826651">
    <property type="component" value="Unassembled WGS sequence"/>
</dbReference>
<gene>
    <name evidence="6" type="ORF">KCQ71_04205</name>
</gene>
<evidence type="ECO:0000256" key="4">
    <source>
        <dbReference type="PROSITE-ProRule" id="PRU00510"/>
    </source>
</evidence>
<organism evidence="6 7">
    <name type="scientific">Occultella gossypii</name>
    <dbReference type="NCBI Taxonomy" id="2800820"/>
    <lineage>
        <taxon>Bacteria</taxon>
        <taxon>Bacillati</taxon>
        <taxon>Actinomycetota</taxon>
        <taxon>Actinomycetes</taxon>
        <taxon>Micrococcales</taxon>
        <taxon>Ruaniaceae</taxon>
        <taxon>Occultella</taxon>
    </lineage>
</organism>
<sequence>MDEDTAREVLLALREEALARLADLGVNRDDVVQASQGANIDDEHDPEGSTIAYERALLEALAVSARARIADTDAALARLAAGDYGICEVCGEPIGAERLAARPVASRCLRHS</sequence>
<proteinExistence type="predicted"/>
<name>A0ABS7S6F1_9MICO</name>
<feature type="domain" description="Zinc finger DksA/TraR C4-type" evidence="5">
    <location>
        <begin position="82"/>
        <end position="109"/>
    </location>
</feature>
<evidence type="ECO:0000313" key="7">
    <source>
        <dbReference type="Proteomes" id="UP000826651"/>
    </source>
</evidence>
<keyword evidence="7" id="KW-1185">Reference proteome</keyword>
<dbReference type="PANTHER" id="PTHR33823">
    <property type="entry name" value="RNA POLYMERASE-BINDING TRANSCRIPTION FACTOR DKSA-RELATED"/>
    <property type="match status" value="1"/>
</dbReference>
<dbReference type="InterPro" id="IPR000962">
    <property type="entry name" value="Znf_DskA_TraR"/>
</dbReference>
<feature type="zinc finger region" description="dksA C4-type" evidence="4">
    <location>
        <begin position="87"/>
        <end position="111"/>
    </location>
</feature>
<evidence type="ECO:0000256" key="2">
    <source>
        <dbReference type="ARBA" id="ARBA00022771"/>
    </source>
</evidence>
<dbReference type="EMBL" id="JAGSHT010000003">
    <property type="protein sequence ID" value="MBZ2195340.1"/>
    <property type="molecule type" value="Genomic_DNA"/>
</dbReference>
<comment type="caution">
    <text evidence="6">The sequence shown here is derived from an EMBL/GenBank/DDBJ whole genome shotgun (WGS) entry which is preliminary data.</text>
</comment>
<evidence type="ECO:0000256" key="3">
    <source>
        <dbReference type="ARBA" id="ARBA00022833"/>
    </source>
</evidence>
<keyword evidence="1" id="KW-0479">Metal-binding</keyword>
<dbReference type="Gene3D" id="1.20.120.910">
    <property type="entry name" value="DksA, coiled-coil domain"/>
    <property type="match status" value="1"/>
</dbReference>
<dbReference type="SUPFAM" id="SSF57716">
    <property type="entry name" value="Glucocorticoid receptor-like (DNA-binding domain)"/>
    <property type="match status" value="1"/>
</dbReference>
<keyword evidence="3" id="KW-0862">Zinc</keyword>
<keyword evidence="2" id="KW-0863">Zinc-finger</keyword>
<evidence type="ECO:0000256" key="1">
    <source>
        <dbReference type="ARBA" id="ARBA00022723"/>
    </source>
</evidence>
<accession>A0ABS7S6F1</accession>
<protein>
    <submittedName>
        <fullName evidence="6">TraR/DksA C4-type zinc finger protein</fullName>
    </submittedName>
</protein>
<dbReference type="PROSITE" id="PS51128">
    <property type="entry name" value="ZF_DKSA_2"/>
    <property type="match status" value="1"/>
</dbReference>
<reference evidence="6 7" key="1">
    <citation type="submission" date="2021-04" db="EMBL/GenBank/DDBJ databases">
        <title>Ruania sp. nov., isolated from sandy soil of mangrove forest.</title>
        <authorList>
            <person name="Ge X."/>
            <person name="Huang R."/>
            <person name="Liu W."/>
        </authorList>
    </citation>
    <scope>NUCLEOTIDE SEQUENCE [LARGE SCALE GENOMIC DNA]</scope>
    <source>
        <strain evidence="6 7">N2-46</strain>
    </source>
</reference>
<dbReference type="Pfam" id="PF01258">
    <property type="entry name" value="zf-dskA_traR"/>
    <property type="match status" value="1"/>
</dbReference>
<evidence type="ECO:0000259" key="5">
    <source>
        <dbReference type="Pfam" id="PF01258"/>
    </source>
</evidence>